<sequence length="671" mass="75887">MLCFGDLAILAGAWERSREEFDDGLRVLCERLELRKQGYTRECRELGGRSAKVERIFLRKWGVDDSHLEGRIPETQGQASPTTGDARITKCDDLAIEAEEREEMERAIAAIANTIRDSPLTGGRTDDSASERDRYTAFDPLASAYWVEHTSTGFRHAIWRMENFNHVAPISIRALQFLGNITYAQVKDCRTQCPVIVAFGAQDPSCSLNAPGQMTTLPTGRRSRRRQKSDFDVFLHLKYTSRVMEPLSIRKMVNEIIARIVGDETATWLERTMIGWTYNTSIASRLCRPAEVFCDFDVAQWMEAYDPELCPCRSRRYADMRSPASLNLLQCEGHTHVITLDSSIMGNPLLQGIINFGLNHIPCIALDVDMAENEVGDFLDRLMARVLELRELTTSSQSFLRRVILRRARAKMSKYKEQHKYVSAEPFEHPAVNRELEFLTGRFLTCPTDKAPNTPAFVCKNFIRKLAFQRLSGPEFASIAAPPAAVVARIQGELSAFPALPMAPPALSYLMAVFKAHKGAFRWITNTAGTVISPAADLYACLPRFLLPLVQTFCQERSLEMQEQYGVRPNLWWSIALVGEFCANLPEIIFSVFTADITKCFETIPTNNSEDGLPAVVRFYVQSAMWVRRERSSCHIIQVRLGDGGKFRPSWVDADQAERMGMMLFKEQDVL</sequence>
<dbReference type="Proteomes" id="UP000265515">
    <property type="component" value="Unassembled WGS sequence"/>
</dbReference>
<proteinExistence type="predicted"/>
<name>A0A388L3R3_CHABU</name>
<dbReference type="EMBL" id="BFEA01000256">
    <property type="protein sequence ID" value="GBG76946.1"/>
    <property type="molecule type" value="Genomic_DNA"/>
</dbReference>
<evidence type="ECO:0000313" key="1">
    <source>
        <dbReference type="EMBL" id="GBG76946.1"/>
    </source>
</evidence>
<comment type="caution">
    <text evidence="1">The sequence shown here is derived from an EMBL/GenBank/DDBJ whole genome shotgun (WGS) entry which is preliminary data.</text>
</comment>
<dbReference type="AlphaFoldDB" id="A0A388L3R3"/>
<reference evidence="1 2" key="1">
    <citation type="journal article" date="2018" name="Cell">
        <title>The Chara Genome: Secondary Complexity and Implications for Plant Terrestrialization.</title>
        <authorList>
            <person name="Nishiyama T."/>
            <person name="Sakayama H."/>
            <person name="Vries J.D."/>
            <person name="Buschmann H."/>
            <person name="Saint-Marcoux D."/>
            <person name="Ullrich K.K."/>
            <person name="Haas F.B."/>
            <person name="Vanderstraeten L."/>
            <person name="Becker D."/>
            <person name="Lang D."/>
            <person name="Vosolsobe S."/>
            <person name="Rombauts S."/>
            <person name="Wilhelmsson P.K.I."/>
            <person name="Janitza P."/>
            <person name="Kern R."/>
            <person name="Heyl A."/>
            <person name="Rumpler F."/>
            <person name="Villalobos L.I.A.C."/>
            <person name="Clay J.M."/>
            <person name="Skokan R."/>
            <person name="Toyoda A."/>
            <person name="Suzuki Y."/>
            <person name="Kagoshima H."/>
            <person name="Schijlen E."/>
            <person name="Tajeshwar N."/>
            <person name="Catarino B."/>
            <person name="Hetherington A.J."/>
            <person name="Saltykova A."/>
            <person name="Bonnot C."/>
            <person name="Breuninger H."/>
            <person name="Symeonidi A."/>
            <person name="Radhakrishnan G.V."/>
            <person name="Van Nieuwerburgh F."/>
            <person name="Deforce D."/>
            <person name="Chang C."/>
            <person name="Karol K.G."/>
            <person name="Hedrich R."/>
            <person name="Ulvskov P."/>
            <person name="Glockner G."/>
            <person name="Delwiche C.F."/>
            <person name="Petrasek J."/>
            <person name="Van de Peer Y."/>
            <person name="Friml J."/>
            <person name="Beilby M."/>
            <person name="Dolan L."/>
            <person name="Kohara Y."/>
            <person name="Sugano S."/>
            <person name="Fujiyama A."/>
            <person name="Delaux P.-M."/>
            <person name="Quint M."/>
            <person name="TheiBen G."/>
            <person name="Hagemann M."/>
            <person name="Harholt J."/>
            <person name="Dunand C."/>
            <person name="Zachgo S."/>
            <person name="Langdale J."/>
            <person name="Maumus F."/>
            <person name="Straeten D.V.D."/>
            <person name="Gould S.B."/>
            <person name="Rensing S.A."/>
        </authorList>
    </citation>
    <scope>NUCLEOTIDE SEQUENCE [LARGE SCALE GENOMIC DNA]</scope>
    <source>
        <strain evidence="1 2">S276</strain>
    </source>
</reference>
<dbReference type="Gramene" id="GBG76946">
    <property type="protein sequence ID" value="GBG76946"/>
    <property type="gene ID" value="CBR_g23160"/>
</dbReference>
<accession>A0A388L3R3</accession>
<keyword evidence="2" id="KW-1185">Reference proteome</keyword>
<gene>
    <name evidence="1" type="ORF">CBR_g23160</name>
</gene>
<organism evidence="1 2">
    <name type="scientific">Chara braunii</name>
    <name type="common">Braun's stonewort</name>
    <dbReference type="NCBI Taxonomy" id="69332"/>
    <lineage>
        <taxon>Eukaryota</taxon>
        <taxon>Viridiplantae</taxon>
        <taxon>Streptophyta</taxon>
        <taxon>Charophyceae</taxon>
        <taxon>Charales</taxon>
        <taxon>Characeae</taxon>
        <taxon>Chara</taxon>
    </lineage>
</organism>
<protein>
    <submittedName>
        <fullName evidence="1">Uncharacterized protein</fullName>
    </submittedName>
</protein>
<evidence type="ECO:0000313" key="2">
    <source>
        <dbReference type="Proteomes" id="UP000265515"/>
    </source>
</evidence>